<feature type="compositionally biased region" description="Basic and acidic residues" evidence="1">
    <location>
        <begin position="1"/>
        <end position="15"/>
    </location>
</feature>
<feature type="compositionally biased region" description="Low complexity" evidence="1">
    <location>
        <begin position="182"/>
        <end position="195"/>
    </location>
</feature>
<comment type="caution">
    <text evidence="2">The sequence shown here is derived from an EMBL/GenBank/DDBJ whole genome shotgun (WGS) entry which is preliminary data.</text>
</comment>
<dbReference type="PROSITE" id="PS50330">
    <property type="entry name" value="UIM"/>
    <property type="match status" value="1"/>
</dbReference>
<evidence type="ECO:0000313" key="3">
    <source>
        <dbReference type="Proteomes" id="UP001165060"/>
    </source>
</evidence>
<dbReference type="SMART" id="SM00726">
    <property type="entry name" value="UIM"/>
    <property type="match status" value="3"/>
</dbReference>
<dbReference type="Pfam" id="PF02809">
    <property type="entry name" value="UIM"/>
    <property type="match status" value="3"/>
</dbReference>
<organism evidence="2 3">
    <name type="scientific">Tetraparma gracilis</name>
    <dbReference type="NCBI Taxonomy" id="2962635"/>
    <lineage>
        <taxon>Eukaryota</taxon>
        <taxon>Sar</taxon>
        <taxon>Stramenopiles</taxon>
        <taxon>Ochrophyta</taxon>
        <taxon>Bolidophyceae</taxon>
        <taxon>Parmales</taxon>
        <taxon>Triparmaceae</taxon>
        <taxon>Tetraparma</taxon>
    </lineage>
</organism>
<feature type="region of interest" description="Disordered" evidence="1">
    <location>
        <begin position="164"/>
        <end position="224"/>
    </location>
</feature>
<gene>
    <name evidence="2" type="ORF">TeGR_g6518</name>
</gene>
<proteinExistence type="predicted"/>
<feature type="compositionally biased region" description="Basic and acidic residues" evidence="1">
    <location>
        <begin position="124"/>
        <end position="137"/>
    </location>
</feature>
<feature type="non-terminal residue" evidence="2">
    <location>
        <position position="425"/>
    </location>
</feature>
<evidence type="ECO:0000313" key="2">
    <source>
        <dbReference type="EMBL" id="GMI27570.1"/>
    </source>
</evidence>
<feature type="compositionally biased region" description="Low complexity" evidence="1">
    <location>
        <begin position="89"/>
        <end position="103"/>
    </location>
</feature>
<feature type="compositionally biased region" description="Pro residues" evidence="1">
    <location>
        <begin position="196"/>
        <end position="212"/>
    </location>
</feature>
<accession>A0ABQ6MKG2</accession>
<feature type="region of interest" description="Disordered" evidence="1">
    <location>
        <begin position="1"/>
        <end position="144"/>
    </location>
</feature>
<sequence>MSDKPDKLSAAELRARRLAALSGAPPPAATEAADSPPGATPEEKKQRVDTTSSSSSMAASSSAPAAMDVASGDSDDELQRALKMSMDPSNNATAASALASASLPISENDDMPPLLPADDEEAELERALKMSLGEDAKPAAPMPAAPMPAAPVIAAPAPSDFFTQATMEGMGGGGAGSEDDQLAAAIAASLASSAPAPSPAPAPADVPPPLSQAPPAAVEPAAERRARIAAPLSEADNADFGRLFWSSNLTPEDRERWAKQGIDVRSPPSPGDDPLSPHAVWSLSQKHGGPCGILAAVQAECLSFFTFSAPALPSHPSLPSDFAAALAADGLPAAAARLPPATVDAALSMAIGRIVARAAVATLPEGEPTGARLALSVDGASAHPIWLEGAAAEDRGRMGEELTRRVSEFLLQPSAAGPLHLDAYK</sequence>
<evidence type="ECO:0000256" key="1">
    <source>
        <dbReference type="SAM" id="MobiDB-lite"/>
    </source>
</evidence>
<dbReference type="Gene3D" id="6.10.140.100">
    <property type="match status" value="1"/>
</dbReference>
<evidence type="ECO:0008006" key="4">
    <source>
        <dbReference type="Google" id="ProtNLM"/>
    </source>
</evidence>
<dbReference type="EMBL" id="BRYB01004220">
    <property type="protein sequence ID" value="GMI27570.1"/>
    <property type="molecule type" value="Genomic_DNA"/>
</dbReference>
<dbReference type="Proteomes" id="UP001165060">
    <property type="component" value="Unassembled WGS sequence"/>
</dbReference>
<keyword evidence="3" id="KW-1185">Reference proteome</keyword>
<reference evidence="2 3" key="1">
    <citation type="journal article" date="2023" name="Commun. Biol.">
        <title>Genome analysis of Parmales, the sister group of diatoms, reveals the evolutionary specialization of diatoms from phago-mixotrophs to photoautotrophs.</title>
        <authorList>
            <person name="Ban H."/>
            <person name="Sato S."/>
            <person name="Yoshikawa S."/>
            <person name="Yamada K."/>
            <person name="Nakamura Y."/>
            <person name="Ichinomiya M."/>
            <person name="Sato N."/>
            <person name="Blanc-Mathieu R."/>
            <person name="Endo H."/>
            <person name="Kuwata A."/>
            <person name="Ogata H."/>
        </authorList>
    </citation>
    <scope>NUCLEOTIDE SEQUENCE [LARGE SCALE GENOMIC DNA]</scope>
</reference>
<name>A0ABQ6MKG2_9STRA</name>
<dbReference type="InterPro" id="IPR003903">
    <property type="entry name" value="UIM_dom"/>
</dbReference>
<feature type="compositionally biased region" description="Low complexity" evidence="1">
    <location>
        <begin position="49"/>
        <end position="71"/>
    </location>
</feature>
<protein>
    <recommendedName>
        <fullName evidence="4">Deubiquitinating enzyme MINDY-3/4 conserved domain-containing protein</fullName>
    </recommendedName>
</protein>